<feature type="non-terminal residue" evidence="2">
    <location>
        <position position="1"/>
    </location>
</feature>
<feature type="region of interest" description="Disordered" evidence="1">
    <location>
        <begin position="1"/>
        <end position="26"/>
    </location>
</feature>
<sequence length="26" mass="2769">EREKQDTSSKLAAIGAHQEGQLVSSV</sequence>
<dbReference type="EMBL" id="HG722759">
    <property type="protein sequence ID" value="CDJ63255.1"/>
    <property type="molecule type" value="Genomic_DNA"/>
</dbReference>
<proteinExistence type="predicted"/>
<reference evidence="2" key="1">
    <citation type="submission" date="2013-10" db="EMBL/GenBank/DDBJ databases">
        <title>Genomic analysis of the causative agents of coccidiosis in chickens.</title>
        <authorList>
            <person name="Reid A.J."/>
            <person name="Blake D."/>
            <person name="Billington K."/>
            <person name="Browne H."/>
            <person name="Dunn M."/>
            <person name="Hung S."/>
            <person name="Kawahara F."/>
            <person name="Miranda-Saavedra D."/>
            <person name="Mourier T."/>
            <person name="Nagra H."/>
            <person name="Otto T.D."/>
            <person name="Rawlings N."/>
            <person name="Sanchez A."/>
            <person name="Sanders M."/>
            <person name="Subramaniam C."/>
            <person name="Tay Y."/>
            <person name="Dear P."/>
            <person name="Doerig C."/>
            <person name="Gruber A."/>
            <person name="Parkinson J."/>
            <person name="Shirley M."/>
            <person name="Wan K.L."/>
            <person name="Berriman M."/>
            <person name="Tomley F."/>
            <person name="Pain A."/>
        </authorList>
    </citation>
    <scope>NUCLEOTIDE SEQUENCE [LARGE SCALE GENOMIC DNA]</scope>
    <source>
        <strain evidence="2">Houghton</strain>
    </source>
</reference>
<dbReference type="AlphaFoldDB" id="U6MNK5"/>
<protein>
    <submittedName>
        <fullName evidence="2">Uncharacterized protein</fullName>
    </submittedName>
</protein>
<evidence type="ECO:0000256" key="1">
    <source>
        <dbReference type="SAM" id="MobiDB-lite"/>
    </source>
</evidence>
<gene>
    <name evidence="2" type="ORF">ENH_00037620</name>
</gene>
<keyword evidence="3" id="KW-1185">Reference proteome</keyword>
<reference evidence="2" key="2">
    <citation type="submission" date="2013-10" db="EMBL/GenBank/DDBJ databases">
        <authorList>
            <person name="Aslett M."/>
        </authorList>
    </citation>
    <scope>NUCLEOTIDE SEQUENCE [LARGE SCALE GENOMIC DNA]</scope>
    <source>
        <strain evidence="2">Houghton</strain>
    </source>
</reference>
<dbReference type="GeneID" id="25473924"/>
<dbReference type="Proteomes" id="UP000030754">
    <property type="component" value="Unassembled WGS sequence"/>
</dbReference>
<organism evidence="2 3">
    <name type="scientific">Eimeria necatrix</name>
    <dbReference type="NCBI Taxonomy" id="51315"/>
    <lineage>
        <taxon>Eukaryota</taxon>
        <taxon>Sar</taxon>
        <taxon>Alveolata</taxon>
        <taxon>Apicomplexa</taxon>
        <taxon>Conoidasida</taxon>
        <taxon>Coccidia</taxon>
        <taxon>Eucoccidiorida</taxon>
        <taxon>Eimeriorina</taxon>
        <taxon>Eimeriidae</taxon>
        <taxon>Eimeria</taxon>
    </lineage>
</organism>
<accession>U6MNK5</accession>
<name>U6MNK5_9EIME</name>
<dbReference type="RefSeq" id="XP_013440617.1">
    <property type="nucleotide sequence ID" value="XM_013585163.1"/>
</dbReference>
<evidence type="ECO:0000313" key="2">
    <source>
        <dbReference type="EMBL" id="CDJ63255.1"/>
    </source>
</evidence>
<evidence type="ECO:0000313" key="3">
    <source>
        <dbReference type="Proteomes" id="UP000030754"/>
    </source>
</evidence>
<dbReference type="VEuPathDB" id="ToxoDB:ENH_00037620"/>